<comment type="caution">
    <text evidence="2">The sequence shown here is derived from an EMBL/GenBank/DDBJ whole genome shotgun (WGS) entry which is preliminary data.</text>
</comment>
<feature type="transmembrane region" description="Helical" evidence="1">
    <location>
        <begin position="12"/>
        <end position="35"/>
    </location>
</feature>
<evidence type="ECO:0008006" key="4">
    <source>
        <dbReference type="Google" id="ProtNLM"/>
    </source>
</evidence>
<protein>
    <recommendedName>
        <fullName evidence="4">Pali-domain-containing protein</fullName>
    </recommendedName>
</protein>
<evidence type="ECO:0000313" key="3">
    <source>
        <dbReference type="Proteomes" id="UP001437256"/>
    </source>
</evidence>
<keyword evidence="1" id="KW-0812">Transmembrane</keyword>
<dbReference type="InterPro" id="IPR009571">
    <property type="entry name" value="SUR7/Rim9-like_fungi"/>
</dbReference>
<proteinExistence type="predicted"/>
<feature type="transmembrane region" description="Helical" evidence="1">
    <location>
        <begin position="117"/>
        <end position="145"/>
    </location>
</feature>
<keyword evidence="1" id="KW-0472">Membrane</keyword>
<keyword evidence="3" id="KW-1185">Reference proteome</keyword>
<dbReference type="Proteomes" id="UP001437256">
    <property type="component" value="Unassembled WGS sequence"/>
</dbReference>
<keyword evidence="1" id="KW-1133">Transmembrane helix</keyword>
<dbReference type="EMBL" id="JBBXMP010000001">
    <property type="protein sequence ID" value="KAL0072563.1"/>
    <property type="molecule type" value="Genomic_DNA"/>
</dbReference>
<reference evidence="2 3" key="1">
    <citation type="submission" date="2024-05" db="EMBL/GenBank/DDBJ databases">
        <title>A draft genome resource for the thread blight pathogen Marasmius tenuissimus strain MS-2.</title>
        <authorList>
            <person name="Yulfo-Soto G.E."/>
            <person name="Baruah I.K."/>
            <person name="Amoako-Attah I."/>
            <person name="Bukari Y."/>
            <person name="Meinhardt L.W."/>
            <person name="Bailey B.A."/>
            <person name="Cohen S.P."/>
        </authorList>
    </citation>
    <scope>NUCLEOTIDE SEQUENCE [LARGE SCALE GENOMIC DNA]</scope>
    <source>
        <strain evidence="2 3">MS-2</strain>
    </source>
</reference>
<sequence length="237" mass="25102">MKPLTAHKITSLFCVLFLTSTFVLLLLVGLSLTIIKPIYLVRVYSVRTGQPATSIATELRFGVWGVCASSELDAPTAFTNDGLCYGPKLGYASLIEQNIPADLLARFGLNSQIVNTVLSGLLGVLILHLIAAGFSLVGLAAALYLASHALTILSLVVTVVTALLTTVVFGIDVGFALAAKSQIRKLTDDGVAVGTGNGVWMVLGAMIAAWLAVVFLSARACYCCGVRRKYQDTDGRY</sequence>
<dbReference type="InterPro" id="IPR051380">
    <property type="entry name" value="pH-response_reg_palI/RIM9"/>
</dbReference>
<feature type="transmembrane region" description="Helical" evidence="1">
    <location>
        <begin position="152"/>
        <end position="179"/>
    </location>
</feature>
<evidence type="ECO:0000256" key="1">
    <source>
        <dbReference type="SAM" id="Phobius"/>
    </source>
</evidence>
<feature type="transmembrane region" description="Helical" evidence="1">
    <location>
        <begin position="199"/>
        <end position="222"/>
    </location>
</feature>
<organism evidence="2 3">
    <name type="scientific">Marasmius tenuissimus</name>
    <dbReference type="NCBI Taxonomy" id="585030"/>
    <lineage>
        <taxon>Eukaryota</taxon>
        <taxon>Fungi</taxon>
        <taxon>Dikarya</taxon>
        <taxon>Basidiomycota</taxon>
        <taxon>Agaricomycotina</taxon>
        <taxon>Agaricomycetes</taxon>
        <taxon>Agaricomycetidae</taxon>
        <taxon>Agaricales</taxon>
        <taxon>Marasmiineae</taxon>
        <taxon>Marasmiaceae</taxon>
        <taxon>Marasmius</taxon>
    </lineage>
</organism>
<dbReference type="PANTHER" id="PTHR28013:SF4">
    <property type="entry name" value="MARVEL DOMAIN-CONTAINING PROTEIN"/>
    <property type="match status" value="1"/>
</dbReference>
<dbReference type="PANTHER" id="PTHR28013">
    <property type="entry name" value="PROTEIN DCV1-RELATED"/>
    <property type="match status" value="1"/>
</dbReference>
<accession>A0ABR3AG61</accession>
<name>A0ABR3AG61_9AGAR</name>
<evidence type="ECO:0000313" key="2">
    <source>
        <dbReference type="EMBL" id="KAL0072563.1"/>
    </source>
</evidence>
<dbReference type="Pfam" id="PF06687">
    <property type="entry name" value="SUR7"/>
    <property type="match status" value="1"/>
</dbReference>
<gene>
    <name evidence="2" type="ORF">AAF712_000326</name>
</gene>